<feature type="transmembrane region" description="Helical" evidence="6">
    <location>
        <begin position="24"/>
        <end position="43"/>
    </location>
</feature>
<feature type="transmembrane region" description="Helical" evidence="6">
    <location>
        <begin position="172"/>
        <end position="193"/>
    </location>
</feature>
<evidence type="ECO:0000256" key="4">
    <source>
        <dbReference type="ARBA" id="ARBA00022989"/>
    </source>
</evidence>
<dbReference type="EMBL" id="CP089982">
    <property type="protein sequence ID" value="WXA93310.1"/>
    <property type="molecule type" value="Genomic_DNA"/>
</dbReference>
<dbReference type="PANTHER" id="PTHR32196:SF72">
    <property type="entry name" value="RIBOSE IMPORT PERMEASE PROTEIN RBSC"/>
    <property type="match status" value="1"/>
</dbReference>
<protein>
    <submittedName>
        <fullName evidence="7">ABC transporter permease</fullName>
    </submittedName>
</protein>
<reference evidence="7 8" key="1">
    <citation type="submission" date="2021-12" db="EMBL/GenBank/DDBJ databases">
        <title>Discovery of the Pendulisporaceae a myxobacterial family with distinct sporulation behavior and unique specialized metabolism.</title>
        <authorList>
            <person name="Garcia R."/>
            <person name="Popoff A."/>
            <person name="Bader C.D."/>
            <person name="Loehr J."/>
            <person name="Walesch S."/>
            <person name="Walt C."/>
            <person name="Boldt J."/>
            <person name="Bunk B."/>
            <person name="Haeckl F.J.F.P.J."/>
            <person name="Gunesch A.P."/>
            <person name="Birkelbach J."/>
            <person name="Nuebel U."/>
            <person name="Pietschmann T."/>
            <person name="Bach T."/>
            <person name="Mueller R."/>
        </authorList>
    </citation>
    <scope>NUCLEOTIDE SEQUENCE [LARGE SCALE GENOMIC DNA]</scope>
    <source>
        <strain evidence="7 8">MSr12523</strain>
    </source>
</reference>
<dbReference type="PANTHER" id="PTHR32196">
    <property type="entry name" value="ABC TRANSPORTER PERMEASE PROTEIN YPHD-RELATED-RELATED"/>
    <property type="match status" value="1"/>
</dbReference>
<dbReference type="Pfam" id="PF02653">
    <property type="entry name" value="BPD_transp_2"/>
    <property type="match status" value="1"/>
</dbReference>
<dbReference type="CDD" id="cd06579">
    <property type="entry name" value="TM_PBP1_transp_AraH_like"/>
    <property type="match status" value="1"/>
</dbReference>
<feature type="transmembrane region" description="Helical" evidence="6">
    <location>
        <begin position="222"/>
        <end position="243"/>
    </location>
</feature>
<sequence length="324" mass="33257">MNAANAIAPRKPASRSEQVRLRRIQDFALTLVLVLLVVAGGVLRGERFLNYENLKATVTQASAVGILAIGMTFIIATGGIDLSVGSVLAFAAIAGGKLAGGGDLAFIAAALLAGTAAGAANGIAVAYGKVVPFIVTLAMLTVARGTALWMSDKTPIPVGELETLRWFGAGQVLGVPVPAWVLLLVAAIGWVILNQTRYGRYVVAVGSNREAARIGGVRVQRVLLSVYAITGLCAGLSATLLTGRLASASPIAGNFYELDAIAAVVIGGTSLAGGKATVVGTVLGVLTFAVIFNLLTLLDMRIEIQQIVKGIIIFAAVLVQRKGA</sequence>
<name>A0ABZ2K6Z1_9BACT</name>
<gene>
    <name evidence="7" type="ORF">LZC95_43515</name>
</gene>
<proteinExistence type="predicted"/>
<evidence type="ECO:0000256" key="6">
    <source>
        <dbReference type="SAM" id="Phobius"/>
    </source>
</evidence>
<evidence type="ECO:0000256" key="2">
    <source>
        <dbReference type="ARBA" id="ARBA00022475"/>
    </source>
</evidence>
<feature type="transmembrane region" description="Helical" evidence="6">
    <location>
        <begin position="63"/>
        <end position="92"/>
    </location>
</feature>
<keyword evidence="8" id="KW-1185">Reference proteome</keyword>
<evidence type="ECO:0000256" key="1">
    <source>
        <dbReference type="ARBA" id="ARBA00004651"/>
    </source>
</evidence>
<keyword evidence="4 6" id="KW-1133">Transmembrane helix</keyword>
<keyword evidence="3 6" id="KW-0812">Transmembrane</keyword>
<accession>A0ABZ2K6Z1</accession>
<evidence type="ECO:0000313" key="7">
    <source>
        <dbReference type="EMBL" id="WXA93310.1"/>
    </source>
</evidence>
<organism evidence="7 8">
    <name type="scientific">Pendulispora brunnea</name>
    <dbReference type="NCBI Taxonomy" id="2905690"/>
    <lineage>
        <taxon>Bacteria</taxon>
        <taxon>Pseudomonadati</taxon>
        <taxon>Myxococcota</taxon>
        <taxon>Myxococcia</taxon>
        <taxon>Myxococcales</taxon>
        <taxon>Sorangiineae</taxon>
        <taxon>Pendulisporaceae</taxon>
        <taxon>Pendulispora</taxon>
    </lineage>
</organism>
<dbReference type="RefSeq" id="WP_394843911.1">
    <property type="nucleotide sequence ID" value="NZ_CP089982.1"/>
</dbReference>
<feature type="transmembrane region" description="Helical" evidence="6">
    <location>
        <begin position="130"/>
        <end position="151"/>
    </location>
</feature>
<dbReference type="Proteomes" id="UP001379533">
    <property type="component" value="Chromosome"/>
</dbReference>
<evidence type="ECO:0000256" key="5">
    <source>
        <dbReference type="ARBA" id="ARBA00023136"/>
    </source>
</evidence>
<dbReference type="InterPro" id="IPR001851">
    <property type="entry name" value="ABC_transp_permease"/>
</dbReference>
<evidence type="ECO:0000256" key="3">
    <source>
        <dbReference type="ARBA" id="ARBA00022692"/>
    </source>
</evidence>
<feature type="transmembrane region" description="Helical" evidence="6">
    <location>
        <begin position="104"/>
        <end position="124"/>
    </location>
</feature>
<comment type="subcellular location">
    <subcellularLocation>
        <location evidence="1">Cell membrane</location>
        <topology evidence="1">Multi-pass membrane protein</topology>
    </subcellularLocation>
</comment>
<keyword evidence="2" id="KW-1003">Cell membrane</keyword>
<evidence type="ECO:0000313" key="8">
    <source>
        <dbReference type="Proteomes" id="UP001379533"/>
    </source>
</evidence>
<keyword evidence="5 6" id="KW-0472">Membrane</keyword>
<feature type="transmembrane region" description="Helical" evidence="6">
    <location>
        <begin position="278"/>
        <end position="298"/>
    </location>
</feature>